<dbReference type="Pfam" id="PF25183">
    <property type="entry name" value="OMP_b-brl_4"/>
    <property type="match status" value="2"/>
</dbReference>
<feature type="compositionally biased region" description="Polar residues" evidence="7">
    <location>
        <begin position="110"/>
        <end position="121"/>
    </location>
</feature>
<dbReference type="InterPro" id="IPR057601">
    <property type="entry name" value="Oar-like_b-barrel"/>
</dbReference>
<name>A6GHY2_9BACT</name>
<dbReference type="InterPro" id="IPR039426">
    <property type="entry name" value="TonB-dep_rcpt-like"/>
</dbReference>
<dbReference type="GO" id="GO:0044718">
    <property type="term" value="P:siderophore transmembrane transport"/>
    <property type="evidence" value="ECO:0007669"/>
    <property type="project" value="TreeGrafter"/>
</dbReference>
<dbReference type="Pfam" id="PF13620">
    <property type="entry name" value="CarboxypepD_reg"/>
    <property type="match status" value="1"/>
</dbReference>
<evidence type="ECO:0000313" key="10">
    <source>
        <dbReference type="Proteomes" id="UP000005801"/>
    </source>
</evidence>
<dbReference type="RefSeq" id="WP_006976318.1">
    <property type="nucleotide sequence ID" value="NZ_ABCS01000126.1"/>
</dbReference>
<evidence type="ECO:0000313" key="9">
    <source>
        <dbReference type="EMBL" id="EDM74536.1"/>
    </source>
</evidence>
<evidence type="ECO:0000256" key="3">
    <source>
        <dbReference type="ARBA" id="ARBA00022452"/>
    </source>
</evidence>
<reference evidence="9 10" key="1">
    <citation type="submission" date="2007-06" db="EMBL/GenBank/DDBJ databases">
        <authorList>
            <person name="Shimkets L."/>
            <person name="Ferriera S."/>
            <person name="Johnson J."/>
            <person name="Kravitz S."/>
            <person name="Beeson K."/>
            <person name="Sutton G."/>
            <person name="Rogers Y.-H."/>
            <person name="Friedman R."/>
            <person name="Frazier M."/>
            <person name="Venter J.C."/>
        </authorList>
    </citation>
    <scope>NUCLEOTIDE SEQUENCE [LARGE SCALE GENOMIC DNA]</scope>
    <source>
        <strain evidence="9 10">SIR-1</strain>
    </source>
</reference>
<dbReference type="SUPFAM" id="SSF49464">
    <property type="entry name" value="Carboxypeptidase regulatory domain-like"/>
    <property type="match status" value="1"/>
</dbReference>
<proteinExistence type="predicted"/>
<comment type="subcellular location">
    <subcellularLocation>
        <location evidence="1">Cell outer membrane</location>
        <topology evidence="1">Multi-pass membrane protein</topology>
    </subcellularLocation>
</comment>
<dbReference type="EMBL" id="ABCS01000126">
    <property type="protein sequence ID" value="EDM74536.1"/>
    <property type="molecule type" value="Genomic_DNA"/>
</dbReference>
<comment type="caution">
    <text evidence="9">The sequence shown here is derived from an EMBL/GenBank/DDBJ whole genome shotgun (WGS) entry which is preliminary data.</text>
</comment>
<dbReference type="PANTHER" id="PTHR30069">
    <property type="entry name" value="TONB-DEPENDENT OUTER MEMBRANE RECEPTOR"/>
    <property type="match status" value="1"/>
</dbReference>
<dbReference type="Proteomes" id="UP000005801">
    <property type="component" value="Unassembled WGS sequence"/>
</dbReference>
<keyword evidence="10" id="KW-1185">Reference proteome</keyword>
<feature type="region of interest" description="Disordered" evidence="7">
    <location>
        <begin position="100"/>
        <end position="123"/>
    </location>
</feature>
<keyword evidence="3" id="KW-1134">Transmembrane beta strand</keyword>
<dbReference type="InterPro" id="IPR008969">
    <property type="entry name" value="CarboxyPept-like_regulatory"/>
</dbReference>
<evidence type="ECO:0000256" key="4">
    <source>
        <dbReference type="ARBA" id="ARBA00022692"/>
    </source>
</evidence>
<dbReference type="GO" id="GO:0015344">
    <property type="term" value="F:siderophore uptake transmembrane transporter activity"/>
    <property type="evidence" value="ECO:0007669"/>
    <property type="project" value="TreeGrafter"/>
</dbReference>
<dbReference type="Gene3D" id="2.40.170.20">
    <property type="entry name" value="TonB-dependent receptor, beta-barrel domain"/>
    <property type="match status" value="1"/>
</dbReference>
<sequence>MVTKRDGQEPVEGAIVVVQCSCLNEEVSVLTNARGIYRLSGLPAGVYTVQALYDDLENVRTVELPRGQKMRANLSLDKGRGSGSTTTIIVTKPIDSSVAHSGDKFDGETIRQSTPGSTVSNGAYDKIIDLSPTANDGPGGRKTVLGESDLQQRYTLNDHEVSDPTIGSVGAQPIAEFVGSAEVLESGYEAQYGGASGGQFRARRIAGTNIVRGTAGLRFTPRLAEPRFIMDTDEALRVTSVPEWGGAAFATVRGPIVKDRLFFSVGVNVSGARHTLTQSFHHRVDLDESGGFTPCPYENGTNDCVTDGNYIATRKFAEQTFPTGGMQVGWLGGLDWRINSRHSLGLTVSGGPSFSRTSYRLPFSVDPASFGSNPAADPLGGGARIATGIVNGQFGTDLSLSNVVGLEYHGRALQDRLEIDAAASYWQGSSQVGWRLDDPAIRDQPAAQETSAGGRNLIEYLDRDNRTSDIPGVEEACNSTDIPGDACPVRTWVSGGMGNYERDVARRVQGSFSFTHFVNSKAGNHQVKWGGEVSYLQRDSRYAYSGSNSPGFYDNCDAGELGGGEYCFNPSDQSYRFTRATRVNNNRFILSNADAPDNRTTFGYGRVRHETGELRAIASPLGRGVRVEAYDETLSSINYGFYLQDRWAIMPNLVVSAGARWEVQDMRDIYGDSQVLIWDNIAPRVGVVYDWTDEGRSRLYASYGWFFQPLPLQLNSRTFGGLVQVVRGYQQNDCLNQNSNIGGDSFARTDDDQLPTEWCVDSGGDTSGLTAGAVAPGLKGPYNAQFQLGYEQELIEDLVVNLRWVHQDLGRAVEDVSTNGGQLFLIANPGEEVADKHIIQQQAQCAELQQRFDGMSDMDDDRVAVGRDLRRCEFLADAFQQLGTMFPKPKRTMDAWTLQLTRRLAKGWSVRASYTYSRQVGNYDGYVNPNTGVVNLGASTQYDIPELVRNSFGPLSGTVPHMINLDGIYSFDFRKNGRLTLGASFRYRSGLPINVRTDTPQGQYRGQNLVYLLPRGAGGRMEPNYRVNLTTSYAYPLRKDLELEVIARLINVTNARAVLRVDDVYSFEGARPIAGGDIGDLKHAKVHSPGGGDGFFDREIVRPQGNYGVETRFQQPLSGQFELALRF</sequence>
<dbReference type="PANTHER" id="PTHR30069:SF46">
    <property type="entry name" value="OAR PROTEIN"/>
    <property type="match status" value="1"/>
</dbReference>
<accession>A6GHY2</accession>
<evidence type="ECO:0000256" key="1">
    <source>
        <dbReference type="ARBA" id="ARBA00004571"/>
    </source>
</evidence>
<feature type="domain" description="TonB-dependent transporter Oar-like beta-barrel" evidence="8">
    <location>
        <begin position="678"/>
        <end position="998"/>
    </location>
</feature>
<dbReference type="SUPFAM" id="SSF56935">
    <property type="entry name" value="Porins"/>
    <property type="match status" value="1"/>
</dbReference>
<protein>
    <recommendedName>
        <fullName evidence="8">TonB-dependent transporter Oar-like beta-barrel domain-containing protein</fullName>
    </recommendedName>
</protein>
<dbReference type="AlphaFoldDB" id="A6GHY2"/>
<dbReference type="STRING" id="391625.PPSIR1_01287"/>
<evidence type="ECO:0000256" key="7">
    <source>
        <dbReference type="SAM" id="MobiDB-lite"/>
    </source>
</evidence>
<dbReference type="InterPro" id="IPR036942">
    <property type="entry name" value="Beta-barrel_TonB_sf"/>
</dbReference>
<evidence type="ECO:0000256" key="2">
    <source>
        <dbReference type="ARBA" id="ARBA00022448"/>
    </source>
</evidence>
<keyword evidence="2" id="KW-0813">Transport</keyword>
<evidence type="ECO:0000256" key="5">
    <source>
        <dbReference type="ARBA" id="ARBA00023136"/>
    </source>
</evidence>
<feature type="domain" description="TonB-dependent transporter Oar-like beta-barrel" evidence="8">
    <location>
        <begin position="494"/>
        <end position="665"/>
    </location>
</feature>
<organism evidence="9 10">
    <name type="scientific">Plesiocystis pacifica SIR-1</name>
    <dbReference type="NCBI Taxonomy" id="391625"/>
    <lineage>
        <taxon>Bacteria</taxon>
        <taxon>Pseudomonadati</taxon>
        <taxon>Myxococcota</taxon>
        <taxon>Polyangia</taxon>
        <taxon>Nannocystales</taxon>
        <taxon>Nannocystaceae</taxon>
        <taxon>Plesiocystis</taxon>
    </lineage>
</organism>
<keyword evidence="4" id="KW-0812">Transmembrane</keyword>
<keyword evidence="5" id="KW-0472">Membrane</keyword>
<dbReference type="eggNOG" id="COG4771">
    <property type="taxonomic scope" value="Bacteria"/>
</dbReference>
<dbReference type="GO" id="GO:0009279">
    <property type="term" value="C:cell outer membrane"/>
    <property type="evidence" value="ECO:0007669"/>
    <property type="project" value="UniProtKB-SubCell"/>
</dbReference>
<keyword evidence="6" id="KW-0998">Cell outer membrane</keyword>
<evidence type="ECO:0000259" key="8">
    <source>
        <dbReference type="Pfam" id="PF25183"/>
    </source>
</evidence>
<evidence type="ECO:0000256" key="6">
    <source>
        <dbReference type="ARBA" id="ARBA00023237"/>
    </source>
</evidence>
<dbReference type="Gene3D" id="2.60.40.1120">
    <property type="entry name" value="Carboxypeptidase-like, regulatory domain"/>
    <property type="match status" value="1"/>
</dbReference>
<gene>
    <name evidence="9" type="ORF">PPSIR1_01287</name>
</gene>